<dbReference type="GO" id="GO:0005739">
    <property type="term" value="C:mitochondrion"/>
    <property type="evidence" value="ECO:0007669"/>
    <property type="project" value="UniProtKB-SubCell"/>
</dbReference>
<keyword evidence="5" id="KW-0496">Mitochondrion</keyword>
<proteinExistence type="inferred from homology"/>
<evidence type="ECO:0000256" key="3">
    <source>
        <dbReference type="ARBA" id="ARBA00022946"/>
    </source>
</evidence>
<dbReference type="HAMAP" id="MF_00272">
    <property type="entry name" value="GcvH"/>
    <property type="match status" value="1"/>
</dbReference>
<evidence type="ECO:0000256" key="1">
    <source>
        <dbReference type="ARBA" id="ARBA00009249"/>
    </source>
</evidence>
<protein>
    <recommendedName>
        <fullName evidence="5">Glycine cleavage system H protein</fullName>
    </recommendedName>
</protein>
<evidence type="ECO:0000256" key="4">
    <source>
        <dbReference type="PIRSR" id="PIRSR617453-50"/>
    </source>
</evidence>
<dbReference type="Pfam" id="PF01597">
    <property type="entry name" value="GCV_H"/>
    <property type="match status" value="1"/>
</dbReference>
<accession>A0A0B7JYF6</accession>
<comment type="subcellular location">
    <subcellularLocation>
        <location evidence="5">Mitochondrion</location>
    </subcellularLocation>
</comment>
<organism evidence="7">
    <name type="scientific">Bionectria ochroleuca</name>
    <name type="common">Gliocladium roseum</name>
    <dbReference type="NCBI Taxonomy" id="29856"/>
    <lineage>
        <taxon>Eukaryota</taxon>
        <taxon>Fungi</taxon>
        <taxon>Dikarya</taxon>
        <taxon>Ascomycota</taxon>
        <taxon>Pezizomycotina</taxon>
        <taxon>Sordariomycetes</taxon>
        <taxon>Hypocreomycetidae</taxon>
        <taxon>Hypocreales</taxon>
        <taxon>Bionectriaceae</taxon>
        <taxon>Clonostachys</taxon>
    </lineage>
</organism>
<keyword evidence="3 5" id="KW-0809">Transit peptide</keyword>
<feature type="modified residue" description="N6-lipoyllysine" evidence="4">
    <location>
        <position position="109"/>
    </location>
</feature>
<dbReference type="InterPro" id="IPR017453">
    <property type="entry name" value="GCV_H_sub"/>
</dbReference>
<dbReference type="InterPro" id="IPR011053">
    <property type="entry name" value="Single_hybrid_motif"/>
</dbReference>
<evidence type="ECO:0000256" key="5">
    <source>
        <dbReference type="RuleBase" id="RU364055"/>
    </source>
</evidence>
<name>A0A0B7JYF6_BIOOC</name>
<comment type="cofactor">
    <cofactor evidence="5">
        <name>(R)-lipoate</name>
        <dbReference type="ChEBI" id="CHEBI:83088"/>
    </cofactor>
    <text evidence="5">Binds 1 lipoyl cofactor covalently.</text>
</comment>
<evidence type="ECO:0000259" key="6">
    <source>
        <dbReference type="PROSITE" id="PS50968"/>
    </source>
</evidence>
<dbReference type="GO" id="GO:0009249">
    <property type="term" value="P:protein lipoylation"/>
    <property type="evidence" value="ECO:0007669"/>
    <property type="project" value="TreeGrafter"/>
</dbReference>
<dbReference type="GO" id="GO:0019464">
    <property type="term" value="P:glycine decarboxylation via glycine cleavage system"/>
    <property type="evidence" value="ECO:0007669"/>
    <property type="project" value="UniProtKB-UniRule"/>
</dbReference>
<comment type="function">
    <text evidence="5">The H protein shuttles the methylamine group of glycine from the P protein to the T protein.</text>
</comment>
<comment type="subunit">
    <text evidence="5">The glycine cleavage system is composed of four proteins: P, T, L and H.</text>
</comment>
<dbReference type="PROSITE" id="PS50968">
    <property type="entry name" value="BIOTINYL_LIPOYL"/>
    <property type="match status" value="1"/>
</dbReference>
<dbReference type="EMBL" id="CDPU01000007">
    <property type="protein sequence ID" value="CEO47521.1"/>
    <property type="molecule type" value="Genomic_DNA"/>
</dbReference>
<dbReference type="InterPro" id="IPR033753">
    <property type="entry name" value="GCV_H/Fam206"/>
</dbReference>
<dbReference type="InterPro" id="IPR003016">
    <property type="entry name" value="2-oxoA_DH_lipoyl-BS"/>
</dbReference>
<dbReference type="Gene3D" id="2.40.50.100">
    <property type="match status" value="1"/>
</dbReference>
<dbReference type="PROSITE" id="PS00189">
    <property type="entry name" value="LIPOYL"/>
    <property type="match status" value="1"/>
</dbReference>
<dbReference type="PANTHER" id="PTHR11715">
    <property type="entry name" value="GLYCINE CLEAVAGE SYSTEM H PROTEIN"/>
    <property type="match status" value="1"/>
</dbReference>
<dbReference type="InterPro" id="IPR000089">
    <property type="entry name" value="Biotin_lipoyl"/>
</dbReference>
<dbReference type="SUPFAM" id="SSF51230">
    <property type="entry name" value="Single hybrid motif"/>
    <property type="match status" value="1"/>
</dbReference>
<evidence type="ECO:0000256" key="2">
    <source>
        <dbReference type="ARBA" id="ARBA00022823"/>
    </source>
</evidence>
<feature type="domain" description="Lipoyl-binding" evidence="6">
    <location>
        <begin position="68"/>
        <end position="150"/>
    </location>
</feature>
<comment type="similarity">
    <text evidence="1 5">Belongs to the GcvH family.</text>
</comment>
<dbReference type="AlphaFoldDB" id="A0A0B7JYF6"/>
<dbReference type="NCBIfam" id="NF002270">
    <property type="entry name" value="PRK01202.1"/>
    <property type="match status" value="1"/>
</dbReference>
<sequence length="174" mass="18634">MATLFTRQAVASASRTARCWRPAAVKVAPVSRALPISQRMSFSQSVQRLEKRFTETHEWIDVASDGKTCTIGITKHAAEALGDIVYVELPEVGDEVGSGDSFGSVESVKSASDIVSPIDGSVVAVNDPVSETPADLGKDPEGEQWLIKVEAADLAPVDGLMDLEAYTKFAEEDH</sequence>
<dbReference type="PANTHER" id="PTHR11715:SF3">
    <property type="entry name" value="GLYCINE CLEAVAGE SYSTEM H PROTEIN-RELATED"/>
    <property type="match status" value="1"/>
</dbReference>
<dbReference type="GO" id="GO:0005960">
    <property type="term" value="C:glycine cleavage complex"/>
    <property type="evidence" value="ECO:0007669"/>
    <property type="project" value="UniProtKB-UniRule"/>
</dbReference>
<dbReference type="CDD" id="cd06848">
    <property type="entry name" value="GCS_H"/>
    <property type="match status" value="1"/>
</dbReference>
<dbReference type="InterPro" id="IPR002930">
    <property type="entry name" value="GCV_H"/>
</dbReference>
<evidence type="ECO:0000313" key="7">
    <source>
        <dbReference type="EMBL" id="CEO47521.1"/>
    </source>
</evidence>
<dbReference type="NCBIfam" id="TIGR00527">
    <property type="entry name" value="gcvH"/>
    <property type="match status" value="1"/>
</dbReference>
<reference evidence="7" key="1">
    <citation type="submission" date="2015-01" db="EMBL/GenBank/DDBJ databases">
        <authorList>
            <person name="Durling Mikael"/>
        </authorList>
    </citation>
    <scope>NUCLEOTIDE SEQUENCE</scope>
</reference>
<gene>
    <name evidence="7" type="ORF">BN869_000003576_1</name>
</gene>
<keyword evidence="2 4" id="KW-0450">Lipoyl</keyword>